<evidence type="ECO:0000313" key="1">
    <source>
        <dbReference type="EMBL" id="AKH46362.1"/>
    </source>
</evidence>
<accession>A0A0F7L4D1</accession>
<organism evidence="1">
    <name type="scientific">uncultured marine virus</name>
    <dbReference type="NCBI Taxonomy" id="186617"/>
    <lineage>
        <taxon>Viruses</taxon>
        <taxon>environmental samples</taxon>
    </lineage>
</organism>
<protein>
    <submittedName>
        <fullName evidence="1">Uncharacterized protein</fullName>
    </submittedName>
</protein>
<name>A0A0F7L4D1_9VIRU</name>
<dbReference type="EMBL" id="KR029582">
    <property type="protein sequence ID" value="AKH46362.1"/>
    <property type="molecule type" value="Genomic_DNA"/>
</dbReference>
<sequence length="53" mass="6149">MELIEHHQGVLITVIFDKHNFKHTPCQTIACLLVSLWRLPDNSLTQMLTLCVF</sequence>
<proteinExistence type="predicted"/>
<reference evidence="1" key="2">
    <citation type="submission" date="2015-03" db="EMBL/GenBank/DDBJ databases">
        <authorList>
            <person name="Chow C.-E.T."/>
            <person name="Winget D.M."/>
            <person name="White R.A.III."/>
            <person name="Hallam S.J."/>
            <person name="Suttle C.A."/>
        </authorList>
    </citation>
    <scope>NUCLEOTIDE SEQUENCE</scope>
    <source>
        <strain evidence="1">Anoxic3_7</strain>
    </source>
</reference>
<reference evidence="1" key="1">
    <citation type="journal article" date="2015" name="Front. Microbiol.">
        <title>Combining genomic sequencing methods to explore viral diversity and reveal potential virus-host interactions.</title>
        <authorList>
            <person name="Chow C.E."/>
            <person name="Winget D.M."/>
            <person name="White R.A.III."/>
            <person name="Hallam S.J."/>
            <person name="Suttle C.A."/>
        </authorList>
    </citation>
    <scope>NUCLEOTIDE SEQUENCE</scope>
    <source>
        <strain evidence="1">Anoxic3_7</strain>
    </source>
</reference>